<dbReference type="RefSeq" id="WP_093953165.1">
    <property type="nucleotide sequence ID" value="NZ_NMUL01000058.1"/>
</dbReference>
<protein>
    <submittedName>
        <fullName evidence="4">Transcriptional regulator</fullName>
    </submittedName>
</protein>
<keyword evidence="5" id="KW-1185">Reference proteome</keyword>
<dbReference type="PANTHER" id="PTHR20930:SF0">
    <property type="entry name" value="PROTEIN ILRUN"/>
    <property type="match status" value="1"/>
</dbReference>
<keyword evidence="2" id="KW-0472">Membrane</keyword>
<gene>
    <name evidence="4" type="ORF">CF165_42040</name>
</gene>
<evidence type="ECO:0000256" key="1">
    <source>
        <dbReference type="SAM" id="MobiDB-lite"/>
    </source>
</evidence>
<dbReference type="InterPro" id="IPR032350">
    <property type="entry name" value="Nbr1_FW"/>
</dbReference>
<dbReference type="InterPro" id="IPR013783">
    <property type="entry name" value="Ig-like_fold"/>
</dbReference>
<accession>A0A229SP66</accession>
<evidence type="ECO:0000313" key="4">
    <source>
        <dbReference type="EMBL" id="OXM60612.1"/>
    </source>
</evidence>
<proteinExistence type="predicted"/>
<dbReference type="Pfam" id="PF16158">
    <property type="entry name" value="N_BRCA1_IG"/>
    <property type="match status" value="1"/>
</dbReference>
<dbReference type="AlphaFoldDB" id="A0A229SP66"/>
<keyword evidence="2" id="KW-1133">Transmembrane helix</keyword>
<dbReference type="EMBL" id="NMUL01000058">
    <property type="protein sequence ID" value="OXM60612.1"/>
    <property type="molecule type" value="Genomic_DNA"/>
</dbReference>
<dbReference type="GO" id="GO:0005975">
    <property type="term" value="P:carbohydrate metabolic process"/>
    <property type="evidence" value="ECO:0007669"/>
    <property type="project" value="UniProtKB-ARBA"/>
</dbReference>
<organism evidence="4 5">
    <name type="scientific">Amycolatopsis vastitatis</name>
    <dbReference type="NCBI Taxonomy" id="1905142"/>
    <lineage>
        <taxon>Bacteria</taxon>
        <taxon>Bacillati</taxon>
        <taxon>Actinomycetota</taxon>
        <taxon>Actinomycetes</taxon>
        <taxon>Pseudonocardiales</taxon>
        <taxon>Pseudonocardiaceae</taxon>
        <taxon>Amycolatopsis</taxon>
    </lineage>
</organism>
<dbReference type="CDD" id="cd14947">
    <property type="entry name" value="NBR1_like"/>
    <property type="match status" value="1"/>
</dbReference>
<dbReference type="PANTHER" id="PTHR20930">
    <property type="entry name" value="OVARIAN CARCINOMA ANTIGEN CA125-RELATED"/>
    <property type="match status" value="1"/>
</dbReference>
<comment type="caution">
    <text evidence="4">The sequence shown here is derived from an EMBL/GenBank/DDBJ whole genome shotgun (WGS) entry which is preliminary data.</text>
</comment>
<dbReference type="Gene3D" id="2.60.40.10">
    <property type="entry name" value="Immunoglobulins"/>
    <property type="match status" value="1"/>
</dbReference>
<evidence type="ECO:0000259" key="3">
    <source>
        <dbReference type="Pfam" id="PF16158"/>
    </source>
</evidence>
<feature type="domain" description="Nbr1 FW" evidence="3">
    <location>
        <begin position="171"/>
        <end position="260"/>
    </location>
</feature>
<evidence type="ECO:0000256" key="2">
    <source>
        <dbReference type="SAM" id="Phobius"/>
    </source>
</evidence>
<reference evidence="5" key="1">
    <citation type="submission" date="2017-07" db="EMBL/GenBank/DDBJ databases">
        <title>Comparative genome mining reveals phylogenetic distribution patterns of secondary metabolites in Amycolatopsis.</title>
        <authorList>
            <person name="Adamek M."/>
            <person name="Alanjary M."/>
            <person name="Sales-Ortells H."/>
            <person name="Goodfellow M."/>
            <person name="Bull A.T."/>
            <person name="Kalinowski J."/>
            <person name="Ziemert N."/>
        </authorList>
    </citation>
    <scope>NUCLEOTIDE SEQUENCE [LARGE SCALE GENOMIC DNA]</scope>
    <source>
        <strain evidence="5">H5</strain>
    </source>
</reference>
<keyword evidence="2" id="KW-0812">Transmembrane</keyword>
<sequence length="276" mass="29526">MTIDHAGGPVRKRGRRARRPDPDGGPVAEFAHALLVLKEAAGDPSYDRMRTEFGAVASKSALAAAARGLQLPSWETTWEFVRPLAVTVLGREEEETRREWRARWNAARQDGDGGGTAGPEGARHGWLLVAAVVVAVAAGVVVAVNVPRARSGGEPSLPIEGDASSLVADVTYPDGSRVAVNQRFVKTWRLRNAGTVAWHGRFLQRLPPLDGLDVCHTDPRVPLPDAGPGAEVTVSVPVQARGTPGPCQVFWKMVDSGGRFYLPQSSGIYFQVDVTG</sequence>
<dbReference type="OrthoDB" id="166850at2"/>
<dbReference type="Proteomes" id="UP000215199">
    <property type="component" value="Unassembled WGS sequence"/>
</dbReference>
<feature type="transmembrane region" description="Helical" evidence="2">
    <location>
        <begin position="126"/>
        <end position="146"/>
    </location>
</feature>
<name>A0A229SP66_9PSEU</name>
<evidence type="ECO:0000313" key="5">
    <source>
        <dbReference type="Proteomes" id="UP000215199"/>
    </source>
</evidence>
<feature type="region of interest" description="Disordered" evidence="1">
    <location>
        <begin position="1"/>
        <end position="25"/>
    </location>
</feature>